<dbReference type="Proteomes" id="UP000001422">
    <property type="component" value="Chromosome"/>
</dbReference>
<keyword evidence="1" id="KW-0812">Transmembrane</keyword>
<dbReference type="AlphaFoldDB" id="Q7U5L2"/>
<protein>
    <recommendedName>
        <fullName evidence="4">DUF4115 domain-containing protein</fullName>
    </recommendedName>
</protein>
<evidence type="ECO:0000313" key="2">
    <source>
        <dbReference type="EMBL" id="CAE08206.1"/>
    </source>
</evidence>
<evidence type="ECO:0008006" key="4">
    <source>
        <dbReference type="Google" id="ProtNLM"/>
    </source>
</evidence>
<reference evidence="2 3" key="1">
    <citation type="journal article" date="2003" name="Nature">
        <title>The genome of a motile marine Synechococcus.</title>
        <authorList>
            <person name="Palenik B."/>
            <person name="Brahamsha B."/>
            <person name="Larimer F."/>
            <person name="Land M."/>
            <person name="Hauser L."/>
            <person name="Chain P."/>
            <person name="Lamerdin J."/>
            <person name="Regala W."/>
            <person name="Allen E.A."/>
            <person name="McCarren J."/>
            <person name="Paulsen I."/>
            <person name="Dufresne A."/>
            <person name="Partensky F."/>
            <person name="Webb E."/>
            <person name="Waterbury J."/>
        </authorList>
    </citation>
    <scope>NUCLEOTIDE SEQUENCE [LARGE SCALE GENOMIC DNA]</scope>
    <source>
        <strain evidence="2 3">WH8102</strain>
    </source>
</reference>
<accession>Q7U5L2</accession>
<dbReference type="KEGG" id="syw:SYNW1691"/>
<feature type="transmembrane region" description="Helical" evidence="1">
    <location>
        <begin position="124"/>
        <end position="146"/>
    </location>
</feature>
<sequence length="261" mass="28346">MNPPTKYTFPPDFESFIAWLGRQTAEDQNYLIKLAFENQQLRNLERTFASLRLDQRQDIFQRLGLADHLIKQIPASGSGSLSKGVANAQVESQGAADAPKVASQLSASARADKSSGATKNIGPVVAFLALIGVIGVLTLNSGSNIISGLMLTRNKSSVPNEASPVNQPPEQIAEVEAPVVEVKDQVAEQVTLRSKGPSWVTLRRNGKVEFDGNLEGEKVVDRPVEIEIYAGRPDLVEVITDGLPPRRLGTIDDIKWLPLMP</sequence>
<proteinExistence type="predicted"/>
<gene>
    <name evidence="2" type="ordered locus">SYNW1691</name>
</gene>
<keyword evidence="1" id="KW-0472">Membrane</keyword>
<name>Q7U5L2_PARMW</name>
<organism evidence="2 3">
    <name type="scientific">Parasynechococcus marenigrum (strain WH8102)</name>
    <dbReference type="NCBI Taxonomy" id="84588"/>
    <lineage>
        <taxon>Bacteria</taxon>
        <taxon>Bacillati</taxon>
        <taxon>Cyanobacteriota</taxon>
        <taxon>Cyanophyceae</taxon>
        <taxon>Synechococcales</taxon>
        <taxon>Prochlorococcaceae</taxon>
        <taxon>Parasynechococcus</taxon>
        <taxon>Parasynechococcus marenigrum</taxon>
    </lineage>
</organism>
<dbReference type="HOGENOM" id="CLU_1065311_0_0_3"/>
<keyword evidence="1" id="KW-1133">Transmembrane helix</keyword>
<dbReference type="RefSeq" id="WP_011128553.1">
    <property type="nucleotide sequence ID" value="NC_005070.1"/>
</dbReference>
<keyword evidence="3" id="KW-1185">Reference proteome</keyword>
<evidence type="ECO:0000313" key="3">
    <source>
        <dbReference type="Proteomes" id="UP000001422"/>
    </source>
</evidence>
<evidence type="ECO:0000256" key="1">
    <source>
        <dbReference type="SAM" id="Phobius"/>
    </source>
</evidence>
<dbReference type="EMBL" id="BX569693">
    <property type="protein sequence ID" value="CAE08206.1"/>
    <property type="molecule type" value="Genomic_DNA"/>
</dbReference>